<proteinExistence type="predicted"/>
<dbReference type="InterPro" id="IPR036249">
    <property type="entry name" value="Thioredoxin-like_sf"/>
</dbReference>
<dbReference type="CDD" id="cd02955">
    <property type="entry name" value="SSP411"/>
    <property type="match status" value="1"/>
</dbReference>
<evidence type="ECO:0000313" key="2">
    <source>
        <dbReference type="EMBL" id="CAH1273478.1"/>
    </source>
</evidence>
<dbReference type="InterPro" id="IPR024705">
    <property type="entry name" value="Ssp411"/>
</dbReference>
<dbReference type="GO" id="GO:0005975">
    <property type="term" value="P:carbohydrate metabolic process"/>
    <property type="evidence" value="ECO:0007669"/>
    <property type="project" value="InterPro"/>
</dbReference>
<dbReference type="PANTHER" id="PTHR42899">
    <property type="entry name" value="SPERMATOGENESIS-ASSOCIATED PROTEIN 20"/>
    <property type="match status" value="1"/>
</dbReference>
<reference evidence="2" key="1">
    <citation type="submission" date="2022-01" db="EMBL/GenBank/DDBJ databases">
        <authorList>
            <person name="Braso-Vives M."/>
        </authorList>
    </citation>
    <scope>NUCLEOTIDE SEQUENCE</scope>
</reference>
<dbReference type="Proteomes" id="UP000838412">
    <property type="component" value="Chromosome 9"/>
</dbReference>
<evidence type="ECO:0000313" key="3">
    <source>
        <dbReference type="Proteomes" id="UP000838412"/>
    </source>
</evidence>
<keyword evidence="3" id="KW-1185">Reference proteome</keyword>
<evidence type="ECO:0000259" key="1">
    <source>
        <dbReference type="Pfam" id="PF03190"/>
    </source>
</evidence>
<dbReference type="Gene3D" id="1.50.10.10">
    <property type="match status" value="1"/>
</dbReference>
<sequence length="797" mass="89349">MSLACRVLSACGRASLQKFCKISGISSISAYNRLVIPIASQNNVIYRQTSLTAVRTMATGGASSSGSRKGGKHKNRLAEEKSPYLLQHCHNPVDWYPWGEDAFKKAKKENKPIFLSVGYSTCHWCHVMERESFESEEVGKIMNEHFVNVKVDREERPDVDKVYMSFIQATSGGGGWPMSVWLTPDLKPIAGGTYFPPKDHMGRPGFSTILTRISEQWKGNKDKLIQQGNMVIDALKELSVSAVDSSATLPGQECVKKCLDQLDNSYDEEFGGFGHAPKFPQPVNFNFLFRVWSSMKGTPEAQRALDMAVETLKFMAKGGMYDHIGQGFHRYSTDRTWHVPHFEKMLYDQGQLAIAYCDAYQITKDPFFADIARDILLYVSRDLSDRQGGFYSAEDADSLPNPGHKTKKEGAFCVWEADEVRNLLGEKLPHYDDMTFADLFAKHYNINRSGNVAFDQDPHGELAGKNVLIVRGSVENTAKAFGLEVAQVEEVLGKCRDILFKVRRKRPPPHRDDKMITAWNGLMISGFSRAAQVLGDAQYLDRAVKAAKFVRKKMYDDSTGKLLRSCYHDPEMDRVTQIANPIDGFADDYAFLIRGLLDLYEASYNEEWVEWAAQLQRKQDELFWDSEGLAYFTVSGDDPSVLIRMKEDQDGAEPSANSVSAGNLLRLASFHDDESWRNKSVQLMTAFGARLAAIPLALPEMVSALIFHQQTPKQVIIAGNPRDRDTKALLQCVHSSFNPNKILIIADGKEHGYLYEKLKVLSTLQKVDGKATAYVCENYACSLPVNTVLGLDESLSK</sequence>
<dbReference type="AlphaFoldDB" id="A0A8K0F3H7"/>
<gene>
    <name evidence="2" type="primary">SPATA20</name>
    <name evidence="2" type="ORF">BLAG_LOCUS24810</name>
</gene>
<dbReference type="Pfam" id="PF03190">
    <property type="entry name" value="Thioredox_DsbH"/>
    <property type="match status" value="1"/>
</dbReference>
<dbReference type="OrthoDB" id="1923667at2759"/>
<protein>
    <submittedName>
        <fullName evidence="2">SPATA20 protein</fullName>
    </submittedName>
</protein>
<dbReference type="SUPFAM" id="SSF52833">
    <property type="entry name" value="Thioredoxin-like"/>
    <property type="match status" value="1"/>
</dbReference>
<dbReference type="InterPro" id="IPR008928">
    <property type="entry name" value="6-hairpin_glycosidase_sf"/>
</dbReference>
<dbReference type="SUPFAM" id="SSF48208">
    <property type="entry name" value="Six-hairpin glycosidases"/>
    <property type="match status" value="1"/>
</dbReference>
<dbReference type="Gene3D" id="3.40.30.10">
    <property type="entry name" value="Glutaredoxin"/>
    <property type="match status" value="1"/>
</dbReference>
<dbReference type="InterPro" id="IPR004879">
    <property type="entry name" value="Ssp411-like_TRX"/>
</dbReference>
<dbReference type="PANTHER" id="PTHR42899:SF1">
    <property type="entry name" value="SPERMATOGENESIS-ASSOCIATED PROTEIN 20"/>
    <property type="match status" value="1"/>
</dbReference>
<dbReference type="EMBL" id="OV696694">
    <property type="protein sequence ID" value="CAH1273478.1"/>
    <property type="molecule type" value="Genomic_DNA"/>
</dbReference>
<feature type="domain" description="Spermatogenesis-associated protein 20-like TRX" evidence="1">
    <location>
        <begin position="74"/>
        <end position="235"/>
    </location>
</feature>
<dbReference type="PIRSF" id="PIRSF006402">
    <property type="entry name" value="UCP006402_thioredoxin"/>
    <property type="match status" value="1"/>
</dbReference>
<dbReference type="InterPro" id="IPR012341">
    <property type="entry name" value="6hp_glycosidase-like_sf"/>
</dbReference>
<name>A0A8K0F3H7_BRALA</name>
<accession>A0A8K0F3H7</accession>
<organism evidence="2 3">
    <name type="scientific">Branchiostoma lanceolatum</name>
    <name type="common">Common lancelet</name>
    <name type="synonym">Amphioxus lanceolatum</name>
    <dbReference type="NCBI Taxonomy" id="7740"/>
    <lineage>
        <taxon>Eukaryota</taxon>
        <taxon>Metazoa</taxon>
        <taxon>Chordata</taxon>
        <taxon>Cephalochordata</taxon>
        <taxon>Leptocardii</taxon>
        <taxon>Amphioxiformes</taxon>
        <taxon>Branchiostomatidae</taxon>
        <taxon>Branchiostoma</taxon>
    </lineage>
</organism>